<organism evidence="7 8">
    <name type="scientific">Linnemannia exigua</name>
    <dbReference type="NCBI Taxonomy" id="604196"/>
    <lineage>
        <taxon>Eukaryota</taxon>
        <taxon>Fungi</taxon>
        <taxon>Fungi incertae sedis</taxon>
        <taxon>Mucoromycota</taxon>
        <taxon>Mortierellomycotina</taxon>
        <taxon>Mortierellomycetes</taxon>
        <taxon>Mortierellales</taxon>
        <taxon>Mortierellaceae</taxon>
        <taxon>Linnemannia</taxon>
    </lineage>
</organism>
<dbReference type="InterPro" id="IPR039462">
    <property type="entry name" value="Nup159/Nup146_N"/>
</dbReference>
<evidence type="ECO:0000256" key="5">
    <source>
        <dbReference type="SAM" id="MobiDB-lite"/>
    </source>
</evidence>
<feature type="region of interest" description="Disordered" evidence="5">
    <location>
        <begin position="701"/>
        <end position="741"/>
    </location>
</feature>
<feature type="compositionally biased region" description="Low complexity" evidence="5">
    <location>
        <begin position="338"/>
        <end position="360"/>
    </location>
</feature>
<keyword evidence="8" id="KW-1185">Reference proteome</keyword>
<reference evidence="7" key="1">
    <citation type="journal article" date="2020" name="Fungal Divers.">
        <title>Resolving the Mortierellaceae phylogeny through synthesis of multi-gene phylogenetics and phylogenomics.</title>
        <authorList>
            <person name="Vandepol N."/>
            <person name="Liber J."/>
            <person name="Desiro A."/>
            <person name="Na H."/>
            <person name="Kennedy M."/>
            <person name="Barry K."/>
            <person name="Grigoriev I.V."/>
            <person name="Miller A.N."/>
            <person name="O'Donnell K."/>
            <person name="Stajich J.E."/>
            <person name="Bonito G."/>
        </authorList>
    </citation>
    <scope>NUCLEOTIDE SEQUENCE</scope>
    <source>
        <strain evidence="7">NRRL 28262</strain>
    </source>
</reference>
<gene>
    <name evidence="7" type="ORF">BGZ95_001372</name>
</gene>
<feature type="region of interest" description="Disordered" evidence="5">
    <location>
        <begin position="794"/>
        <end position="851"/>
    </location>
</feature>
<evidence type="ECO:0000313" key="7">
    <source>
        <dbReference type="EMBL" id="KAG0270912.1"/>
    </source>
</evidence>
<comment type="subcellular location">
    <subcellularLocation>
        <location evidence="1">Nucleus</location>
    </subcellularLocation>
</comment>
<keyword evidence="2" id="KW-0813">Transport</keyword>
<dbReference type="Gene3D" id="2.130.10.10">
    <property type="entry name" value="YVTN repeat-like/Quinoprotein amine dehydrogenase"/>
    <property type="match status" value="1"/>
</dbReference>
<feature type="non-terminal residue" evidence="7">
    <location>
        <position position="1006"/>
    </location>
</feature>
<dbReference type="PANTHER" id="PTHR12084:SF0">
    <property type="entry name" value="NUCLEAR PORE GLYCOPROTEIN P62"/>
    <property type="match status" value="1"/>
</dbReference>
<dbReference type="GO" id="GO:0044613">
    <property type="term" value="C:nuclear pore central transport channel"/>
    <property type="evidence" value="ECO:0007669"/>
    <property type="project" value="TreeGrafter"/>
</dbReference>
<dbReference type="Proteomes" id="UP001194580">
    <property type="component" value="Unassembled WGS sequence"/>
</dbReference>
<proteinExistence type="predicted"/>
<dbReference type="AlphaFoldDB" id="A0AAD4D6Y9"/>
<feature type="compositionally biased region" description="Basic and acidic residues" evidence="5">
    <location>
        <begin position="702"/>
        <end position="724"/>
    </location>
</feature>
<evidence type="ECO:0000256" key="2">
    <source>
        <dbReference type="ARBA" id="ARBA00022448"/>
    </source>
</evidence>
<sequence>MAESGIEEVAISYTTYEDLSFRHLKPSVELTLSDKLPDELAADASIFALSNTYGYFVAGQNEGFLIDKLSALRSAFENGVADSPNKYNEAARVEISGETVCCVRLSADELIVIVGLKGGLIHLYSAPKLLSKTKGAKPIASLDLGSEIRDIRPNPATDRNGLMAVLLENRTIQMINMDGTVAATLSKHKYTAMAWSSKGKQIMCGTETGRLYQIDPEGVLKKEHLPNPENDGRQGKVFSSTIQQLLNDGEWMLLDLPEVERPIVQGTDPCLLGMAFDLTSTQPLDPLEEDGPEIPPVPIFYAYNNLGRLSAYLMLELPVVKQGLPCGSMVQTKALPQATSSSKTASTPKAASTTKTTTTSKTALVTPLAAKATAGPMIPSAEAKASPGFSFGAAVATSGKPTISPSAGFKAAPAAAAPTASKMSFGTPTSAFGATPSPPSAASRSFAPNPVVNPNPAFQQITPTPAPAKPSNVMQKILQENEPPFRLSRKKSVADTPSVPAPKVSAAMDALSRQLENTYLAMTEELKTLHSHVRETEELVKAREHVFGELDQFMHVTEKRIKTAEDTKNLARSVLVEFANLQTDLVKVTTKREEIGKLLKAREDPSLLEQVLSSELDPAQTAMKNKMIQTIETVDDRITELEEHVQNLHKDARRLRQGYVPQYPALDSIRRAILNISTALASRQSDLDQLSNDLDSLAITESADHRETTPKKGSMEAHNKDIIHSKSSSSLPQRRSAEHSKNALARELRRVFTSDPRSAAIFNAPSSSLTKAPLSVLPKLKEVEFVPVFEPRRSERKKRLAAAVSPQPEVPSTAATPSPTQVQPPVSASVSAPSFGSKATTATVSTPSSAFGGAGTLSTPSFGTFHSSSPFGSEPSTTTLVKPALAFGTASSPSFGVTPAAADPMSFGSTKTPAFSGFQVPKSEPSATPAFSGFQVPKSEPSGAPLFSAAPVFSAAPAFSTAPTFSAAPTFSVTPTSQPAWSLAKTSAPSQAGFAGFQLPSSTDAA</sequence>
<feature type="region of interest" description="Disordered" evidence="5">
    <location>
        <begin position="428"/>
        <end position="447"/>
    </location>
</feature>
<evidence type="ECO:0000256" key="1">
    <source>
        <dbReference type="ARBA" id="ARBA00004123"/>
    </source>
</evidence>
<keyword evidence="3" id="KW-0539">Nucleus</keyword>
<dbReference type="InterPro" id="IPR026010">
    <property type="entry name" value="NSP1/NUP62"/>
</dbReference>
<accession>A0AAD4D6Y9</accession>
<dbReference type="GO" id="GO:0005543">
    <property type="term" value="F:phospholipid binding"/>
    <property type="evidence" value="ECO:0007669"/>
    <property type="project" value="TreeGrafter"/>
</dbReference>
<feature type="region of interest" description="Disordered" evidence="5">
    <location>
        <begin position="916"/>
        <end position="936"/>
    </location>
</feature>
<dbReference type="GO" id="GO:0017056">
    <property type="term" value="F:structural constituent of nuclear pore"/>
    <property type="evidence" value="ECO:0007669"/>
    <property type="project" value="InterPro"/>
</dbReference>
<name>A0AAD4D6Y9_9FUNG</name>
<keyword evidence="4" id="KW-0175">Coiled coil</keyword>
<dbReference type="InterPro" id="IPR015943">
    <property type="entry name" value="WD40/YVTN_repeat-like_dom_sf"/>
</dbReference>
<feature type="coiled-coil region" evidence="4">
    <location>
        <begin position="631"/>
        <end position="658"/>
    </location>
</feature>
<dbReference type="GO" id="GO:0006606">
    <property type="term" value="P:protein import into nucleus"/>
    <property type="evidence" value="ECO:0007669"/>
    <property type="project" value="TreeGrafter"/>
</dbReference>
<evidence type="ECO:0000256" key="3">
    <source>
        <dbReference type="ARBA" id="ARBA00023242"/>
    </source>
</evidence>
<dbReference type="PANTHER" id="PTHR12084">
    <property type="entry name" value="NUCLEAR PORE GLYCOPROTEIN P62-RELATED"/>
    <property type="match status" value="1"/>
</dbReference>
<feature type="domain" description="Nucleoporin Nup159/Nup146 N-terminal" evidence="6">
    <location>
        <begin position="43"/>
        <end position="246"/>
    </location>
</feature>
<dbReference type="GO" id="GO:0006405">
    <property type="term" value="P:RNA export from nucleus"/>
    <property type="evidence" value="ECO:0007669"/>
    <property type="project" value="TreeGrafter"/>
</dbReference>
<evidence type="ECO:0000313" key="8">
    <source>
        <dbReference type="Proteomes" id="UP001194580"/>
    </source>
</evidence>
<dbReference type="Pfam" id="PF16755">
    <property type="entry name" value="Beta-prop_NUP159_NUP214"/>
    <property type="match status" value="1"/>
</dbReference>
<evidence type="ECO:0000259" key="6">
    <source>
        <dbReference type="Pfam" id="PF16755"/>
    </source>
</evidence>
<feature type="region of interest" description="Disordered" evidence="5">
    <location>
        <begin position="336"/>
        <end position="360"/>
    </location>
</feature>
<feature type="compositionally biased region" description="Low complexity" evidence="5">
    <location>
        <begin position="813"/>
        <end position="850"/>
    </location>
</feature>
<dbReference type="SUPFAM" id="SSF117289">
    <property type="entry name" value="Nucleoporin domain"/>
    <property type="match status" value="1"/>
</dbReference>
<dbReference type="EMBL" id="JAAAIL010001280">
    <property type="protein sequence ID" value="KAG0270912.1"/>
    <property type="molecule type" value="Genomic_DNA"/>
</dbReference>
<comment type="caution">
    <text evidence="7">The sequence shown here is derived from an EMBL/GenBank/DDBJ whole genome shotgun (WGS) entry which is preliminary data.</text>
</comment>
<evidence type="ECO:0000256" key="4">
    <source>
        <dbReference type="SAM" id="Coils"/>
    </source>
</evidence>
<protein>
    <recommendedName>
        <fullName evidence="6">Nucleoporin Nup159/Nup146 N-terminal domain-containing protein</fullName>
    </recommendedName>
</protein>